<dbReference type="Pfam" id="PF10976">
    <property type="entry name" value="DUF2790"/>
    <property type="match status" value="1"/>
</dbReference>
<organism evidence="2 3">
    <name type="scientific">Pseudomonas fluorescens</name>
    <dbReference type="NCBI Taxonomy" id="294"/>
    <lineage>
        <taxon>Bacteria</taxon>
        <taxon>Pseudomonadati</taxon>
        <taxon>Pseudomonadota</taxon>
        <taxon>Gammaproteobacteria</taxon>
        <taxon>Pseudomonadales</taxon>
        <taxon>Pseudomonadaceae</taxon>
        <taxon>Pseudomonas</taxon>
    </lineage>
</organism>
<reference evidence="2 3" key="1">
    <citation type="submission" date="2015-03" db="EMBL/GenBank/DDBJ databases">
        <title>Comparative genomics of Pseudomonas insights into diversity of traits involved in vanlence and defense.</title>
        <authorList>
            <person name="Qin Y."/>
        </authorList>
    </citation>
    <scope>NUCLEOTIDE SEQUENCE [LARGE SCALE GENOMIC DNA]</scope>
    <source>
        <strain evidence="2 3">C8</strain>
    </source>
</reference>
<sequence length="85" mass="9055">MKMLIAGFAALLATGSAFAATQPTSAVIHDKDGFYVPVDVAKVLSMTDLNGQCGIVPAQFNYLDHQGREHQLDYQVQGVGCIGEN</sequence>
<feature type="chain" id="PRO_5002479081" description="DUF2790 domain-containing protein" evidence="1">
    <location>
        <begin position="20"/>
        <end position="85"/>
    </location>
</feature>
<dbReference type="InterPro" id="IPR021245">
    <property type="entry name" value="DUF2790"/>
</dbReference>
<dbReference type="AlphaFoldDB" id="A0A0F4TQA7"/>
<proteinExistence type="predicted"/>
<evidence type="ECO:0000313" key="2">
    <source>
        <dbReference type="EMBL" id="KJZ46185.1"/>
    </source>
</evidence>
<dbReference type="Gene3D" id="2.30.140.50">
    <property type="entry name" value="Protein of unknown function DUF2790"/>
    <property type="match status" value="1"/>
</dbReference>
<evidence type="ECO:0008006" key="4">
    <source>
        <dbReference type="Google" id="ProtNLM"/>
    </source>
</evidence>
<dbReference type="Proteomes" id="UP000033588">
    <property type="component" value="Unassembled WGS sequence"/>
</dbReference>
<comment type="caution">
    <text evidence="2">The sequence shown here is derived from an EMBL/GenBank/DDBJ whole genome shotgun (WGS) entry which is preliminary data.</text>
</comment>
<dbReference type="PATRIC" id="fig|294.132.peg.1249"/>
<keyword evidence="1" id="KW-0732">Signal</keyword>
<dbReference type="EMBL" id="LACC01000014">
    <property type="protein sequence ID" value="KJZ46185.1"/>
    <property type="molecule type" value="Genomic_DNA"/>
</dbReference>
<accession>A0A0F4TQA7</accession>
<name>A0A0F4TQA7_PSEFL</name>
<dbReference type="OrthoDB" id="7008877at2"/>
<dbReference type="RefSeq" id="WP_046040382.1">
    <property type="nucleotide sequence ID" value="NZ_LACC01000014.1"/>
</dbReference>
<feature type="signal peptide" evidence="1">
    <location>
        <begin position="1"/>
        <end position="19"/>
    </location>
</feature>
<evidence type="ECO:0000256" key="1">
    <source>
        <dbReference type="SAM" id="SignalP"/>
    </source>
</evidence>
<gene>
    <name evidence="2" type="ORF">VC35_12485</name>
</gene>
<evidence type="ECO:0000313" key="3">
    <source>
        <dbReference type="Proteomes" id="UP000033588"/>
    </source>
</evidence>
<protein>
    <recommendedName>
        <fullName evidence="4">DUF2790 domain-containing protein</fullName>
    </recommendedName>
</protein>